<dbReference type="GO" id="GO:0005829">
    <property type="term" value="C:cytosol"/>
    <property type="evidence" value="ECO:0007669"/>
    <property type="project" value="TreeGrafter"/>
</dbReference>
<dbReference type="AlphaFoldDB" id="A0A346B1A8"/>
<comment type="similarity">
    <text evidence="1 6">Belongs to the NusB family.</text>
</comment>
<dbReference type="PANTHER" id="PTHR11078">
    <property type="entry name" value="N UTILIZATION SUBSTANCE PROTEIN B-RELATED"/>
    <property type="match status" value="1"/>
</dbReference>
<evidence type="ECO:0000256" key="4">
    <source>
        <dbReference type="ARBA" id="ARBA00023015"/>
    </source>
</evidence>
<keyword evidence="5 6" id="KW-0804">Transcription</keyword>
<evidence type="ECO:0000256" key="3">
    <source>
        <dbReference type="ARBA" id="ARBA00022884"/>
    </source>
</evidence>
<accession>A0A346B1A8</accession>
<evidence type="ECO:0000256" key="5">
    <source>
        <dbReference type="ARBA" id="ARBA00023163"/>
    </source>
</evidence>
<evidence type="ECO:0000313" key="9">
    <source>
        <dbReference type="Proteomes" id="UP000254337"/>
    </source>
</evidence>
<evidence type="ECO:0000259" key="7">
    <source>
        <dbReference type="Pfam" id="PF01029"/>
    </source>
</evidence>
<comment type="function">
    <text evidence="6">Involved in transcription antitermination. Required for transcription of ribosomal RNA (rRNA) genes. Binds specifically to the boxA antiterminator sequence of the ribosomal RNA (rrn) operons.</text>
</comment>
<dbReference type="PANTHER" id="PTHR11078:SF3">
    <property type="entry name" value="ANTITERMINATION NUSB DOMAIN-CONTAINING PROTEIN"/>
    <property type="match status" value="1"/>
</dbReference>
<dbReference type="HAMAP" id="MF_00073">
    <property type="entry name" value="NusB"/>
    <property type="match status" value="1"/>
</dbReference>
<dbReference type="RefSeq" id="WP_087476864.1">
    <property type="nucleotide sequence ID" value="NZ_CP029462.1"/>
</dbReference>
<evidence type="ECO:0000313" key="8">
    <source>
        <dbReference type="EMBL" id="AXL21901.1"/>
    </source>
</evidence>
<dbReference type="NCBIfam" id="TIGR01951">
    <property type="entry name" value="nusB"/>
    <property type="match status" value="1"/>
</dbReference>
<dbReference type="GO" id="GO:0031564">
    <property type="term" value="P:transcription antitermination"/>
    <property type="evidence" value="ECO:0007669"/>
    <property type="project" value="UniProtKB-KW"/>
</dbReference>
<proteinExistence type="inferred from homology"/>
<keyword evidence="3 6" id="KW-0694">RNA-binding</keyword>
<dbReference type="Gene3D" id="1.10.940.10">
    <property type="entry name" value="NusB-like"/>
    <property type="match status" value="1"/>
</dbReference>
<sequence length="149" mass="16601">MSRHKARQQALELLFSREFHGENDIQYKEKEIFEEDGAAPDDAADSAAELSDGGDEGAYCDYLVQTVTAHKEELDGVIQSFAKGWNVSRMNHTDKNIMRLALCELVYPKEETAPSIVLNEAILLAKEYSGEKAAKFINGILGAYVRSRS</sequence>
<dbReference type="Pfam" id="PF01029">
    <property type="entry name" value="NusB"/>
    <property type="match status" value="1"/>
</dbReference>
<keyword evidence="2 6" id="KW-0889">Transcription antitermination</keyword>
<feature type="domain" description="NusB/RsmB/TIM44" evidence="7">
    <location>
        <begin position="4"/>
        <end position="145"/>
    </location>
</feature>
<name>A0A346B1A8_9FIRM</name>
<dbReference type="InterPro" id="IPR011605">
    <property type="entry name" value="NusB_fam"/>
</dbReference>
<protein>
    <recommendedName>
        <fullName evidence="6">Transcription antitermination protein NusB</fullName>
    </recommendedName>
    <alternativeName>
        <fullName evidence="6">Antitermination factor NusB</fullName>
    </alternativeName>
</protein>
<dbReference type="GO" id="GO:0006353">
    <property type="term" value="P:DNA-templated transcription termination"/>
    <property type="evidence" value="ECO:0007669"/>
    <property type="project" value="UniProtKB-UniRule"/>
</dbReference>
<dbReference type="KEGG" id="meg:DKB62_10185"/>
<dbReference type="InterPro" id="IPR035926">
    <property type="entry name" value="NusB-like_sf"/>
</dbReference>
<gene>
    <name evidence="6 8" type="primary">nusB</name>
    <name evidence="8" type="ORF">DKB62_10185</name>
</gene>
<reference evidence="8 9" key="1">
    <citation type="submission" date="2018-05" db="EMBL/GenBank/DDBJ databases">
        <title>Complete genome sequence of Megasphaera sp. AJH120T, isolated from the ceca of a chicken.</title>
        <authorList>
            <person name="Maki J."/>
            <person name="Looft T."/>
        </authorList>
    </citation>
    <scope>NUCLEOTIDE SEQUENCE [LARGE SCALE GENOMIC DNA]</scope>
    <source>
        <strain evidence="8 9">AJH120</strain>
    </source>
</reference>
<dbReference type="EMBL" id="CP029462">
    <property type="protein sequence ID" value="AXL21901.1"/>
    <property type="molecule type" value="Genomic_DNA"/>
</dbReference>
<keyword evidence="4 6" id="KW-0805">Transcription regulation</keyword>
<dbReference type="OrthoDB" id="9811381at2"/>
<evidence type="ECO:0000256" key="1">
    <source>
        <dbReference type="ARBA" id="ARBA00005952"/>
    </source>
</evidence>
<evidence type="ECO:0000256" key="6">
    <source>
        <dbReference type="HAMAP-Rule" id="MF_00073"/>
    </source>
</evidence>
<evidence type="ECO:0000256" key="2">
    <source>
        <dbReference type="ARBA" id="ARBA00022814"/>
    </source>
</evidence>
<dbReference type="Proteomes" id="UP000254337">
    <property type="component" value="Chromosome"/>
</dbReference>
<organism evidence="8 9">
    <name type="scientific">Megasphaera stantonii</name>
    <dbReference type="NCBI Taxonomy" id="2144175"/>
    <lineage>
        <taxon>Bacteria</taxon>
        <taxon>Bacillati</taxon>
        <taxon>Bacillota</taxon>
        <taxon>Negativicutes</taxon>
        <taxon>Veillonellales</taxon>
        <taxon>Veillonellaceae</taxon>
        <taxon>Megasphaera</taxon>
    </lineage>
</organism>
<dbReference type="InterPro" id="IPR006027">
    <property type="entry name" value="NusB_RsmB_TIM44"/>
</dbReference>
<keyword evidence="9" id="KW-1185">Reference proteome</keyword>
<dbReference type="GO" id="GO:0003723">
    <property type="term" value="F:RNA binding"/>
    <property type="evidence" value="ECO:0007669"/>
    <property type="project" value="UniProtKB-UniRule"/>
</dbReference>
<dbReference type="SUPFAM" id="SSF48013">
    <property type="entry name" value="NusB-like"/>
    <property type="match status" value="1"/>
</dbReference>